<keyword evidence="1" id="KW-0812">Transmembrane</keyword>
<evidence type="ECO:0000313" key="2">
    <source>
        <dbReference type="EMBL" id="MBK3519764.1"/>
    </source>
</evidence>
<dbReference type="Proteomes" id="UP000605676">
    <property type="component" value="Unassembled WGS sequence"/>
</dbReference>
<feature type="transmembrane region" description="Helical" evidence="1">
    <location>
        <begin position="12"/>
        <end position="30"/>
    </location>
</feature>
<keyword evidence="1" id="KW-0472">Membrane</keyword>
<feature type="transmembrane region" description="Helical" evidence="1">
    <location>
        <begin position="36"/>
        <end position="56"/>
    </location>
</feature>
<proteinExistence type="predicted"/>
<keyword evidence="1" id="KW-1133">Transmembrane helix</keyword>
<accession>A0ABS1HQ12</accession>
<name>A0ABS1HQ12_9BACT</name>
<reference evidence="2 3" key="1">
    <citation type="submission" date="2021-01" db="EMBL/GenBank/DDBJ databases">
        <title>Carboxyliciviraga sp.nov., isolated from coastal sediments.</title>
        <authorList>
            <person name="Lu D."/>
            <person name="Zhang T."/>
        </authorList>
    </citation>
    <scope>NUCLEOTIDE SEQUENCE [LARGE SCALE GENOMIC DNA]</scope>
    <source>
        <strain evidence="2 3">N1Y132</strain>
    </source>
</reference>
<protein>
    <recommendedName>
        <fullName evidence="4">DUF58 domain-containing protein</fullName>
    </recommendedName>
</protein>
<gene>
    <name evidence="2" type="ORF">JIV24_20655</name>
</gene>
<organism evidence="2 3">
    <name type="scientific">Carboxylicivirga marina</name>
    <dbReference type="NCBI Taxonomy" id="2800988"/>
    <lineage>
        <taxon>Bacteria</taxon>
        <taxon>Pseudomonadati</taxon>
        <taxon>Bacteroidota</taxon>
        <taxon>Bacteroidia</taxon>
        <taxon>Marinilabiliales</taxon>
        <taxon>Marinilabiliaceae</taxon>
        <taxon>Carboxylicivirga</taxon>
    </lineage>
</organism>
<dbReference type="RefSeq" id="WP_200466983.1">
    <property type="nucleotide sequence ID" value="NZ_JAENRR010000090.1"/>
</dbReference>
<evidence type="ECO:0008006" key="4">
    <source>
        <dbReference type="Google" id="ProtNLM"/>
    </source>
</evidence>
<comment type="caution">
    <text evidence="2">The sequence shown here is derived from an EMBL/GenBank/DDBJ whole genome shotgun (WGS) entry which is preliminary data.</text>
</comment>
<evidence type="ECO:0000313" key="3">
    <source>
        <dbReference type="Proteomes" id="UP000605676"/>
    </source>
</evidence>
<evidence type="ECO:0000256" key="1">
    <source>
        <dbReference type="SAM" id="Phobius"/>
    </source>
</evidence>
<dbReference type="EMBL" id="JAENRR010000090">
    <property type="protein sequence ID" value="MBK3519764.1"/>
    <property type="molecule type" value="Genomic_DNA"/>
</dbReference>
<keyword evidence="3" id="KW-1185">Reference proteome</keyword>
<sequence length="161" mass="18233">MTKYTSNNYFLFDKIVPVIALIGISGVLTFRTDNTTVILVGISILILLLTVLVRLLSKLVSVELTDNGITVNHLINRNQTTIAYHNIVELQHQFRYPVFSRNRIKYQLGLGGKVKELKFASVVPNGEFNEFASWLKSKNSKIEFTFLPADSPVEVEFKGRD</sequence>